<dbReference type="InterPro" id="IPR016187">
    <property type="entry name" value="CTDL_fold"/>
</dbReference>
<feature type="domain" description="DUF1554" evidence="1">
    <location>
        <begin position="187"/>
        <end position="321"/>
    </location>
</feature>
<dbReference type="Gene3D" id="3.10.100.10">
    <property type="entry name" value="Mannose-Binding Protein A, subunit A"/>
    <property type="match status" value="1"/>
</dbReference>
<protein>
    <submittedName>
        <fullName evidence="2">DUF1554 domain-containing protein</fullName>
    </submittedName>
</protein>
<gene>
    <name evidence="2" type="ORF">EHQ17_12770</name>
</gene>
<comment type="caution">
    <text evidence="2">The sequence shown here is derived from an EMBL/GenBank/DDBJ whole genome shotgun (WGS) entry which is preliminary data.</text>
</comment>
<dbReference type="EMBL" id="RQFA01000056">
    <property type="protein sequence ID" value="TGK32399.1"/>
    <property type="molecule type" value="Genomic_DNA"/>
</dbReference>
<dbReference type="OrthoDB" id="344499at2"/>
<dbReference type="InterPro" id="IPR016186">
    <property type="entry name" value="C-type_lectin-like/link_sf"/>
</dbReference>
<name>A0A5F1Y929_9LEPT</name>
<reference evidence="2" key="1">
    <citation type="journal article" date="2019" name="PLoS Negl. Trop. Dis.">
        <title>Revisiting the worldwide diversity of Leptospira species in the environment.</title>
        <authorList>
            <person name="Vincent A.T."/>
            <person name="Schiettekatte O."/>
            <person name="Bourhy P."/>
            <person name="Veyrier F.J."/>
            <person name="Picardeau M."/>
        </authorList>
    </citation>
    <scope>NUCLEOTIDE SEQUENCE [LARGE SCALE GENOMIC DNA]</scope>
    <source>
        <strain evidence="2">201800299</strain>
    </source>
</reference>
<dbReference type="Pfam" id="PF07588">
    <property type="entry name" value="DUF1554"/>
    <property type="match status" value="1"/>
</dbReference>
<evidence type="ECO:0000313" key="3">
    <source>
        <dbReference type="Proteomes" id="UP000298277"/>
    </source>
</evidence>
<evidence type="ECO:0000259" key="1">
    <source>
        <dbReference type="Pfam" id="PF07588"/>
    </source>
</evidence>
<dbReference type="SUPFAM" id="SSF56436">
    <property type="entry name" value="C-type lectin-like"/>
    <property type="match status" value="1"/>
</dbReference>
<dbReference type="InterPro" id="IPR011448">
    <property type="entry name" value="DUF1554"/>
</dbReference>
<accession>A0A5F1Y929</accession>
<keyword evidence="3" id="KW-1185">Reference proteome</keyword>
<sequence length="359" mass="39552">MTPMKCNGGAMKRNDNFRKRKSIYGRFENFTEESTNEHKTNREFLSSLSFFSFLSIFDFMFRSFISEVHSLFSNLCSEFSFIGRIIRFEYVSLSRRVHRLKGNGMKNVLVKTSIWIGVLSITSFCSEAERIAIDALKNPLIALVEPSQMSNSSTQQPDPGDGEAPNCVNTGGPCYIFELYNISGILTDGDIGGISGADTLCRTAAASLPSSFGSPTEYKAMLMDESGERDLTHNWVLHPNTSYLNVKKSSLNPTDSRIVFTTNSQAMFSNFPMSNSIIVDGARPPNTYIFTGIRTDTPSSIGTWLPGAGRSCFNWTSTSTGTTYASIGLPNDISVYAIDRGYSAATGCNSTHGLYCVRQ</sequence>
<evidence type="ECO:0000313" key="2">
    <source>
        <dbReference type="EMBL" id="TGK32399.1"/>
    </source>
</evidence>
<organism evidence="2 3">
    <name type="scientific">Leptospira gomenensis</name>
    <dbReference type="NCBI Taxonomy" id="2484974"/>
    <lineage>
        <taxon>Bacteria</taxon>
        <taxon>Pseudomonadati</taxon>
        <taxon>Spirochaetota</taxon>
        <taxon>Spirochaetia</taxon>
        <taxon>Leptospirales</taxon>
        <taxon>Leptospiraceae</taxon>
        <taxon>Leptospira</taxon>
    </lineage>
</organism>
<dbReference type="Proteomes" id="UP000298277">
    <property type="component" value="Unassembled WGS sequence"/>
</dbReference>
<proteinExistence type="predicted"/>
<dbReference type="AlphaFoldDB" id="A0A5F1Y929"/>